<dbReference type="Proteomes" id="UP000192257">
    <property type="component" value="Unassembled WGS sequence"/>
</dbReference>
<dbReference type="InterPro" id="IPR052607">
    <property type="entry name" value="CEP104-like"/>
</dbReference>
<dbReference type="PANTHER" id="PTHR13371">
    <property type="entry name" value="GLYCINE-, GLUTAMATE-, THIENYLCYCLOHEXYLPIPERIDINE-BINDING PROTEIN"/>
    <property type="match status" value="1"/>
</dbReference>
<dbReference type="VEuPathDB" id="TriTrypDB:TM35_000061210"/>
<sequence length="417" mass="47557">MDQERQPDVMVNVDLTQKELQGEVEWKKQVEVTHREYQRLDDPDNERMGEFKAPGNVKIDQYENNNNNNNGNVYNDPNILEMKAPRDGTSVLHYEDYIPNINNNNYNEAAPAAAAAEASVMYNSTDSPNAQLPKWERPVADLIMTLSGEMEWPSQLDEDARESREATDLIAAVGHFTTACLFCKRFILREKAIQVIMDHMTQLYTSTPAAIEQAVLRFFDMNNYGLQDTIPSVVATACAFVRMVLANEHKCLTTILKAVENLLPRLLCCAADSHPRIREEARRTLVMYVKTETVPRNTILLAILADPIDKERLRWQPSSSITITPRVQVARLMLLEELIITGNISLREHDKVLWTRFLIPCLNHQSQEVRDLALSVTTYMLRERLTSMTPKRASKIYNVTIRDQLQSVATVVARAAR</sequence>
<dbReference type="RefSeq" id="XP_028885182.1">
    <property type="nucleotide sequence ID" value="XM_029023158.1"/>
</dbReference>
<dbReference type="Pfam" id="PF21040">
    <property type="entry name" value="CEP104-like_TOG"/>
    <property type="match status" value="1"/>
</dbReference>
<dbReference type="OrthoDB" id="10378958at2759"/>
<dbReference type="GeneID" id="39982938"/>
<dbReference type="Gene3D" id="1.25.10.10">
    <property type="entry name" value="Leucine-rich Repeat Variant"/>
    <property type="match status" value="1"/>
</dbReference>
<dbReference type="AlphaFoldDB" id="A0A1X0P2F1"/>
<evidence type="ECO:0000313" key="1">
    <source>
        <dbReference type="EMBL" id="ORC91116.1"/>
    </source>
</evidence>
<evidence type="ECO:0000313" key="2">
    <source>
        <dbReference type="Proteomes" id="UP000192257"/>
    </source>
</evidence>
<dbReference type="PANTHER" id="PTHR13371:SF3">
    <property type="entry name" value="TOG DOMAIN-CONTAINING PROTEIN"/>
    <property type="match status" value="1"/>
</dbReference>
<evidence type="ECO:0008006" key="3">
    <source>
        <dbReference type="Google" id="ProtNLM"/>
    </source>
</evidence>
<name>A0A1X0P2F1_9TRYP</name>
<comment type="caution">
    <text evidence="1">The sequence shown here is derived from an EMBL/GenBank/DDBJ whole genome shotgun (WGS) entry which is preliminary data.</text>
</comment>
<gene>
    <name evidence="1" type="ORF">TM35_000061210</name>
</gene>
<dbReference type="EMBL" id="NBCO01000006">
    <property type="protein sequence ID" value="ORC91116.1"/>
    <property type="molecule type" value="Genomic_DNA"/>
</dbReference>
<accession>A0A1X0P2F1</accession>
<dbReference type="InterPro" id="IPR016024">
    <property type="entry name" value="ARM-type_fold"/>
</dbReference>
<proteinExistence type="predicted"/>
<dbReference type="GO" id="GO:0005929">
    <property type="term" value="C:cilium"/>
    <property type="evidence" value="ECO:0007669"/>
    <property type="project" value="TreeGrafter"/>
</dbReference>
<organism evidence="1 2">
    <name type="scientific">Trypanosoma theileri</name>
    <dbReference type="NCBI Taxonomy" id="67003"/>
    <lineage>
        <taxon>Eukaryota</taxon>
        <taxon>Discoba</taxon>
        <taxon>Euglenozoa</taxon>
        <taxon>Kinetoplastea</taxon>
        <taxon>Metakinetoplastina</taxon>
        <taxon>Trypanosomatida</taxon>
        <taxon>Trypanosomatidae</taxon>
        <taxon>Trypanosoma</taxon>
    </lineage>
</organism>
<protein>
    <recommendedName>
        <fullName evidence="3">TOG domain-containing protein</fullName>
    </recommendedName>
</protein>
<keyword evidence="2" id="KW-1185">Reference proteome</keyword>
<reference evidence="1 2" key="1">
    <citation type="submission" date="2017-03" db="EMBL/GenBank/DDBJ databases">
        <title>An alternative strategy for trypanosome survival in the mammalian bloodstream revealed through genome and transcriptome analysis of the ubiquitous bovine parasite Trypanosoma (Megatrypanum) theileri.</title>
        <authorList>
            <person name="Kelly S."/>
            <person name="Ivens A."/>
            <person name="Mott A."/>
            <person name="O'Neill E."/>
            <person name="Emms D."/>
            <person name="Macleod O."/>
            <person name="Voorheis P."/>
            <person name="Matthews J."/>
            <person name="Matthews K."/>
            <person name="Carrington M."/>
        </authorList>
    </citation>
    <scope>NUCLEOTIDE SEQUENCE [LARGE SCALE GENOMIC DNA]</scope>
    <source>
        <strain evidence="1">Edinburgh</strain>
    </source>
</reference>
<dbReference type="InterPro" id="IPR011989">
    <property type="entry name" value="ARM-like"/>
</dbReference>
<dbReference type="SUPFAM" id="SSF48371">
    <property type="entry name" value="ARM repeat"/>
    <property type="match status" value="1"/>
</dbReference>